<keyword evidence="1" id="KW-0472">Membrane</keyword>
<dbReference type="PATRIC" id="fig|1360.105.peg.1589"/>
<proteinExistence type="predicted"/>
<reference evidence="3" key="1">
    <citation type="submission" date="2015-10" db="EMBL/GenBank/DDBJ databases">
        <title>Draft Genome Sequences of 11 Lactococcus lactis subspecies cremoris strains.</title>
        <authorList>
            <person name="Wels M."/>
            <person name="Backus L."/>
            <person name="Boekhorst J."/>
            <person name="Dijkstra A."/>
            <person name="Beerthuizen M."/>
            <person name="Kelly W."/>
            <person name="Siezen R."/>
            <person name="Bachmann H."/>
            <person name="Van Hijum S."/>
        </authorList>
    </citation>
    <scope>NUCLEOTIDE SEQUENCE [LARGE SCALE GENOMIC DNA]</scope>
    <source>
        <strain evidence="3">KF282</strain>
    </source>
</reference>
<keyword evidence="1" id="KW-0812">Transmembrane</keyword>
<dbReference type="EMBL" id="LKLN01000079">
    <property type="protein sequence ID" value="KSU02661.1"/>
    <property type="molecule type" value="Genomic_DNA"/>
</dbReference>
<dbReference type="Proteomes" id="UP000053058">
    <property type="component" value="Unassembled WGS sequence"/>
</dbReference>
<organism evidence="2 3">
    <name type="scientific">Lactococcus lactis subsp. lactis</name>
    <name type="common">Streptococcus lactis</name>
    <dbReference type="NCBI Taxonomy" id="1360"/>
    <lineage>
        <taxon>Bacteria</taxon>
        <taxon>Bacillati</taxon>
        <taxon>Bacillota</taxon>
        <taxon>Bacilli</taxon>
        <taxon>Lactobacillales</taxon>
        <taxon>Streptococcaceae</taxon>
        <taxon>Lactococcus</taxon>
    </lineage>
</organism>
<evidence type="ECO:0000256" key="1">
    <source>
        <dbReference type="SAM" id="Phobius"/>
    </source>
</evidence>
<feature type="transmembrane region" description="Helical" evidence="1">
    <location>
        <begin position="15"/>
        <end position="37"/>
    </location>
</feature>
<evidence type="ECO:0000313" key="2">
    <source>
        <dbReference type="EMBL" id="KSU02661.1"/>
    </source>
</evidence>
<keyword evidence="1" id="KW-1133">Transmembrane helix</keyword>
<accession>A0A0V8CNK5</accession>
<dbReference type="AlphaFoldDB" id="A0A0V8CNK5"/>
<evidence type="ECO:0000313" key="3">
    <source>
        <dbReference type="Proteomes" id="UP000053058"/>
    </source>
</evidence>
<comment type="caution">
    <text evidence="2">The sequence shown here is derived from an EMBL/GenBank/DDBJ whole genome shotgun (WGS) entry which is preliminary data.</text>
</comment>
<name>A0A0V8CNK5_LACLL</name>
<sequence length="38" mass="4201">MDSLFKLTGFPVDEIATKVIIAIIVFVLFSAILADIFE</sequence>
<gene>
    <name evidence="2" type="ORF">KF282_2315</name>
</gene>
<protein>
    <submittedName>
        <fullName evidence="2">Uncharacterized protein</fullName>
    </submittedName>
</protein>